<evidence type="ECO:0000259" key="3">
    <source>
        <dbReference type="Pfam" id="PF25567"/>
    </source>
</evidence>
<dbReference type="GO" id="GO:0006606">
    <property type="term" value="P:protein import into nucleus"/>
    <property type="evidence" value="ECO:0007669"/>
    <property type="project" value="TreeGrafter"/>
</dbReference>
<dbReference type="InterPro" id="IPR052616">
    <property type="entry name" value="SYO1-like"/>
</dbReference>
<dbReference type="InterPro" id="IPR057990">
    <property type="entry name" value="TPR_SYO1"/>
</dbReference>
<dbReference type="GO" id="GO:0042273">
    <property type="term" value="P:ribosomal large subunit biogenesis"/>
    <property type="evidence" value="ECO:0007669"/>
    <property type="project" value="TreeGrafter"/>
</dbReference>
<feature type="domain" description="SYO1-like TPR repeats" evidence="3">
    <location>
        <begin position="435"/>
        <end position="692"/>
    </location>
</feature>
<reference evidence="4 5" key="1">
    <citation type="submission" date="2018-04" db="EMBL/GenBank/DDBJ databases">
        <authorList>
            <person name="Huttner S."/>
            <person name="Dainat J."/>
        </authorList>
    </citation>
    <scope>NUCLEOTIDE SEQUENCE [LARGE SCALE GENOMIC DNA]</scope>
</reference>
<name>A0A3S4EVC0_9PEZI</name>
<feature type="compositionally biased region" description="Basic residues" evidence="2">
    <location>
        <begin position="1"/>
        <end position="11"/>
    </location>
</feature>
<dbReference type="InterPro" id="IPR011989">
    <property type="entry name" value="ARM-like"/>
</dbReference>
<feature type="region of interest" description="Disordered" evidence="2">
    <location>
        <begin position="1"/>
        <end position="28"/>
    </location>
</feature>
<comment type="similarity">
    <text evidence="1">Belongs to the nuclear import and ribosome assembly adapter family.</text>
</comment>
<dbReference type="Pfam" id="PF25567">
    <property type="entry name" value="TPR_SYO1"/>
    <property type="match status" value="1"/>
</dbReference>
<sequence>MGKSRRNRVRGNRTNPIAKPVKPPSDPELAKLRESKILPVLKDLQSPEAKSRTAAAGAIANIVQDAKCRKLLLREQVVHIVLTETLTDSNIDSRAAGWEILKVLAQEEEADFCVHLYRLDVLTAVEHAAKAVLETLTATEPAFPKLLKAQQRLVWEITSSLLTLLGLLALAREEILNAIVANQILLRLLFRLAATDIAPHDVFEEALSCLTTLSEDNLQLGQAMIADQETHCYDVLLKLATGTGSKAVLSCGVLHNVFSSLQWLDHSPGKDGACDAVLVPSLARALEQITPGSASTNGSSSLGGIAQVALEILASIGTDFQETLEKGNRAPAGPAKAEEEWNGFDDADAMDVDQGPNADHEDADGEDGEGEEENGEEEGDDDSVNSDMEADMALVTGGEGSGASDLDDLPTLRELIQVAVPQLIRLSSIHTDSEETVAIQSHALSALNNIAWTISCLEFANGENAHIFDAWYPVAKKIWRKTIAPILEADSADLKLATQVTSLAWALARVLQGETPSDAGNTQHRKFISLYHASKGRAAPQSEGEEGAQEAQDPFQGLGVKCIGVLGSLARDPAPLEVNREVGVFLVTLLAAAAANVDGDVSQQEQQQQQKTPPADVVEALNQLFDMYGDEEAPCDKEVFWKDGFLKHLEEFLPKMKALTKGIDKRTQEELRTRADEALLNLRRFVQYKKKHAPR</sequence>
<evidence type="ECO:0000256" key="1">
    <source>
        <dbReference type="ARBA" id="ARBA00049983"/>
    </source>
</evidence>
<dbReference type="InterPro" id="IPR016024">
    <property type="entry name" value="ARM-type_fold"/>
</dbReference>
<proteinExistence type="inferred from homology"/>
<dbReference type="Gene3D" id="1.25.10.10">
    <property type="entry name" value="Leucine-rich Repeat Variant"/>
    <property type="match status" value="1"/>
</dbReference>
<organism evidence="4 5">
    <name type="scientific">Thermothielavioides terrestris</name>
    <dbReference type="NCBI Taxonomy" id="2587410"/>
    <lineage>
        <taxon>Eukaryota</taxon>
        <taxon>Fungi</taxon>
        <taxon>Dikarya</taxon>
        <taxon>Ascomycota</taxon>
        <taxon>Pezizomycotina</taxon>
        <taxon>Sordariomycetes</taxon>
        <taxon>Sordariomycetidae</taxon>
        <taxon>Sordariales</taxon>
        <taxon>Chaetomiaceae</taxon>
        <taxon>Thermothielavioides</taxon>
    </lineage>
</organism>
<evidence type="ECO:0000313" key="4">
    <source>
        <dbReference type="EMBL" id="SPQ19960.1"/>
    </source>
</evidence>
<dbReference type="PANTHER" id="PTHR13347:SF1">
    <property type="entry name" value="HEAT REPEAT-CONTAINING PROTEIN 3"/>
    <property type="match status" value="1"/>
</dbReference>
<accession>A0A3S4EVC0</accession>
<dbReference type="AlphaFoldDB" id="A0A3S4EVC0"/>
<feature type="compositionally biased region" description="Acidic residues" evidence="2">
    <location>
        <begin position="361"/>
        <end position="386"/>
    </location>
</feature>
<feature type="region of interest" description="Disordered" evidence="2">
    <location>
        <begin position="346"/>
        <end position="386"/>
    </location>
</feature>
<evidence type="ECO:0000313" key="5">
    <source>
        <dbReference type="Proteomes" id="UP000289323"/>
    </source>
</evidence>
<evidence type="ECO:0000256" key="2">
    <source>
        <dbReference type="SAM" id="MobiDB-lite"/>
    </source>
</evidence>
<dbReference type="Proteomes" id="UP000289323">
    <property type="component" value="Unassembled WGS sequence"/>
</dbReference>
<protein>
    <submittedName>
        <fullName evidence="4">5950de3b-941a-4c8e-9206-8a50ae00aa4f</fullName>
    </submittedName>
</protein>
<gene>
    <name evidence="4" type="ORF">TT172_LOCUS2379</name>
</gene>
<dbReference type="EMBL" id="OUUZ01000003">
    <property type="protein sequence ID" value="SPQ19960.1"/>
    <property type="molecule type" value="Genomic_DNA"/>
</dbReference>
<dbReference type="PANTHER" id="PTHR13347">
    <property type="entry name" value="HEAT REPEAT-CONTAINING PROTEIN 3"/>
    <property type="match status" value="1"/>
</dbReference>
<dbReference type="SUPFAM" id="SSF48371">
    <property type="entry name" value="ARM repeat"/>
    <property type="match status" value="1"/>
</dbReference>
<dbReference type="CDD" id="cd13394">
    <property type="entry name" value="Syo1_like"/>
    <property type="match status" value="1"/>
</dbReference>
<dbReference type="GO" id="GO:0051082">
    <property type="term" value="F:unfolded protein binding"/>
    <property type="evidence" value="ECO:0007669"/>
    <property type="project" value="TreeGrafter"/>
</dbReference>